<evidence type="ECO:0000256" key="9">
    <source>
        <dbReference type="ARBA" id="ARBA00023136"/>
    </source>
</evidence>
<reference evidence="12 13" key="1">
    <citation type="submission" date="2019-02" db="EMBL/GenBank/DDBJ databases">
        <title>Draft Genome Sequence of Maize Bushy Stunt-like Phytoplasma group 16SrI-B (Aster yellows) in South Africa.</title>
        <authorList>
            <person name="Coetzee B."/>
            <person name="Douglas-Smit N."/>
            <person name="Maree H.J."/>
            <person name="Burger J.T."/>
            <person name="Kruger K."/>
            <person name="Pietersen G."/>
        </authorList>
    </citation>
    <scope>NUCLEOTIDE SEQUENCE [LARGE SCALE GENOMIC DNA]</scope>
    <source>
        <strain evidence="12 13">De Villa</strain>
    </source>
</reference>
<comment type="caution">
    <text evidence="10">Lacks conserved residue(s) required for the propagation of feature annotation.</text>
</comment>
<dbReference type="AlphaFoldDB" id="A0A4P6MCW4"/>
<keyword evidence="2 10" id="KW-1003">Cell membrane</keyword>
<dbReference type="PROSITE" id="PS51794">
    <property type="entry name" value="DAC"/>
    <property type="match status" value="1"/>
</dbReference>
<keyword evidence="7 10" id="KW-0067">ATP-binding</keyword>
<dbReference type="Pfam" id="PF02457">
    <property type="entry name" value="DAC"/>
    <property type="match status" value="1"/>
</dbReference>
<dbReference type="HAMAP" id="MF_01499">
    <property type="entry name" value="DacA"/>
    <property type="match status" value="1"/>
</dbReference>
<dbReference type="Gene3D" id="3.40.1700.10">
    <property type="entry name" value="DNA integrity scanning protein, DisA, N-terminal domain"/>
    <property type="match status" value="1"/>
</dbReference>
<evidence type="ECO:0000256" key="7">
    <source>
        <dbReference type="ARBA" id="ARBA00022840"/>
    </source>
</evidence>
<dbReference type="GO" id="GO:0004016">
    <property type="term" value="F:adenylate cyclase activity"/>
    <property type="evidence" value="ECO:0007669"/>
    <property type="project" value="UniProtKB-UniRule"/>
</dbReference>
<sequence>MKGISMFGTSPLWTVFLFLCIFIVFHFFLRKYQVLNMVFLFLLLFSLVYGLKSYHDTFVEPIFKRYLSLDISENIYDCLLNFILTSIIIIKAPYLRVAFNNWSKHWNIKRKNFFMGGDNTQKEIIKATLELASRKIGALITIEKNNTLEQYAQKAILIDGNVSKELLLNIFALNTPLHDGAVIIRGDKILCASAYFTLSSSTDSLDKKTGSRHRAALGISETTDSMTIVVSEETGNISIALEGMMFQTNEQEKLKEYLAIFMN</sequence>
<keyword evidence="3 10" id="KW-0808">Transferase</keyword>
<dbReference type="SUPFAM" id="SSF143597">
    <property type="entry name" value="YojJ-like"/>
    <property type="match status" value="1"/>
</dbReference>
<evidence type="ECO:0000256" key="6">
    <source>
        <dbReference type="ARBA" id="ARBA00022741"/>
    </source>
</evidence>
<dbReference type="GO" id="GO:0006171">
    <property type="term" value="P:cAMP biosynthetic process"/>
    <property type="evidence" value="ECO:0007669"/>
    <property type="project" value="InterPro"/>
</dbReference>
<dbReference type="GO" id="GO:0005524">
    <property type="term" value="F:ATP binding"/>
    <property type="evidence" value="ECO:0007669"/>
    <property type="project" value="UniProtKB-UniRule"/>
</dbReference>
<dbReference type="RefSeq" id="WP_130427501.1">
    <property type="nucleotide sequence ID" value="NZ_CP035949.1"/>
</dbReference>
<comment type="similarity">
    <text evidence="10">Belongs to the adenylate cyclase family. DacA/CdaA subfamily.</text>
</comment>
<evidence type="ECO:0000259" key="11">
    <source>
        <dbReference type="PROSITE" id="PS51794"/>
    </source>
</evidence>
<dbReference type="InterPro" id="IPR036888">
    <property type="entry name" value="DNA_integrity_DisA_N_sf"/>
</dbReference>
<protein>
    <recommendedName>
        <fullName evidence="10">Diadenylate cyclase</fullName>
        <shortName evidence="10">DAC</shortName>
        <ecNumber evidence="10">2.7.7.85</ecNumber>
    </recommendedName>
    <alternativeName>
        <fullName evidence="10">Cyclic-di-AMP synthase</fullName>
        <shortName evidence="10">c-di-AMP synthase</shortName>
    </alternativeName>
</protein>
<evidence type="ECO:0000256" key="1">
    <source>
        <dbReference type="ARBA" id="ARBA00000877"/>
    </source>
</evidence>
<evidence type="ECO:0000256" key="5">
    <source>
        <dbReference type="ARBA" id="ARBA00022695"/>
    </source>
</evidence>
<gene>
    <name evidence="10" type="primary">dacA</name>
    <name evidence="12" type="ORF">EXT02_00855</name>
</gene>
<feature type="transmembrane region" description="Helical" evidence="10">
    <location>
        <begin position="34"/>
        <end position="54"/>
    </location>
</feature>
<dbReference type="PANTHER" id="PTHR34185:SF1">
    <property type="entry name" value="DIADENYLATE CYCLASE"/>
    <property type="match status" value="1"/>
</dbReference>
<feature type="domain" description="DAC" evidence="11">
    <location>
        <begin position="92"/>
        <end position="252"/>
    </location>
</feature>
<dbReference type="InterPro" id="IPR003390">
    <property type="entry name" value="DNA_integrity_scan_DisA_N"/>
</dbReference>
<dbReference type="InterPro" id="IPR050338">
    <property type="entry name" value="DisA"/>
</dbReference>
<keyword evidence="9 10" id="KW-0472">Membrane</keyword>
<dbReference type="PANTHER" id="PTHR34185">
    <property type="entry name" value="DIADENYLATE CYCLASE"/>
    <property type="match status" value="1"/>
</dbReference>
<comment type="function">
    <text evidence="10">Catalyzes the condensation of 2 ATP molecules into cyclic di-AMP (c-di-AMP), a second messenger used to regulate differing processes in different bacteria.</text>
</comment>
<evidence type="ECO:0000256" key="8">
    <source>
        <dbReference type="ARBA" id="ARBA00022989"/>
    </source>
</evidence>
<dbReference type="EC" id="2.7.7.85" evidence="10"/>
<evidence type="ECO:0000313" key="13">
    <source>
        <dbReference type="Proteomes" id="UP000289726"/>
    </source>
</evidence>
<keyword evidence="6 10" id="KW-0547">Nucleotide-binding</keyword>
<organism evidence="12 13">
    <name type="scientific">'Catharanthus roseus' aster yellows phytoplasma</name>
    <dbReference type="NCBI Taxonomy" id="1193712"/>
    <lineage>
        <taxon>Bacteria</taxon>
        <taxon>Bacillati</taxon>
        <taxon>Mycoplasmatota</taxon>
        <taxon>Mollicutes</taxon>
        <taxon>Acholeplasmatales</taxon>
        <taxon>Acholeplasmataceae</taxon>
        <taxon>Candidatus Phytoplasma</taxon>
        <taxon>16SrI (Aster yellows group)</taxon>
    </lineage>
</organism>
<evidence type="ECO:0000256" key="3">
    <source>
        <dbReference type="ARBA" id="ARBA00022679"/>
    </source>
</evidence>
<evidence type="ECO:0000256" key="10">
    <source>
        <dbReference type="HAMAP-Rule" id="MF_01499"/>
    </source>
</evidence>
<dbReference type="GO" id="GO:0106408">
    <property type="term" value="F:diadenylate cyclase activity"/>
    <property type="evidence" value="ECO:0007669"/>
    <property type="project" value="UniProtKB-EC"/>
</dbReference>
<name>A0A4P6MCW4_9MOLU</name>
<feature type="transmembrane region" description="Helical" evidence="10">
    <location>
        <begin position="12"/>
        <end position="29"/>
    </location>
</feature>
<feature type="transmembrane region" description="Helical" evidence="10">
    <location>
        <begin position="74"/>
        <end position="94"/>
    </location>
</feature>
<accession>A0A4P6MCW4</accession>
<evidence type="ECO:0000313" key="12">
    <source>
        <dbReference type="EMBL" id="QBF23768.1"/>
    </source>
</evidence>
<evidence type="ECO:0000256" key="4">
    <source>
        <dbReference type="ARBA" id="ARBA00022692"/>
    </source>
</evidence>
<proteinExistence type="inferred from homology"/>
<dbReference type="EMBL" id="CP035949">
    <property type="protein sequence ID" value="QBF23768.1"/>
    <property type="molecule type" value="Genomic_DNA"/>
</dbReference>
<keyword evidence="8 10" id="KW-1133">Transmembrane helix</keyword>
<keyword evidence="5 10" id="KW-0548">Nucleotidyltransferase</keyword>
<comment type="subunit">
    <text evidence="10">Probably a homodimer.</text>
</comment>
<keyword evidence="13" id="KW-1185">Reference proteome</keyword>
<dbReference type="InterPro" id="IPR034701">
    <property type="entry name" value="CdaA"/>
</dbReference>
<comment type="catalytic activity">
    <reaction evidence="1 10">
        <text>2 ATP = 3',3'-c-di-AMP + 2 diphosphate</text>
        <dbReference type="Rhea" id="RHEA:35655"/>
        <dbReference type="ChEBI" id="CHEBI:30616"/>
        <dbReference type="ChEBI" id="CHEBI:33019"/>
        <dbReference type="ChEBI" id="CHEBI:71500"/>
        <dbReference type="EC" id="2.7.7.85"/>
    </reaction>
</comment>
<keyword evidence="4 10" id="KW-0812">Transmembrane</keyword>
<dbReference type="Proteomes" id="UP000289726">
    <property type="component" value="Chromosome"/>
</dbReference>
<evidence type="ECO:0000256" key="2">
    <source>
        <dbReference type="ARBA" id="ARBA00022475"/>
    </source>
</evidence>
<dbReference type="FunFam" id="3.40.1700.10:FF:000002">
    <property type="entry name" value="Diadenylate cyclase"/>
    <property type="match status" value="1"/>
</dbReference>